<protein>
    <recommendedName>
        <fullName evidence="11">Glycine--tRNA ligase beta subunit</fullName>
        <ecNumber evidence="11">6.1.1.14</ecNumber>
    </recommendedName>
    <alternativeName>
        <fullName evidence="11">Glycyl-tRNA synthetase beta subunit</fullName>
        <shortName evidence="11">GlyRS</shortName>
    </alternativeName>
</protein>
<dbReference type="KEGG" id="pbr:PB2503_02587"/>
<evidence type="ECO:0000259" key="12">
    <source>
        <dbReference type="Pfam" id="PF05746"/>
    </source>
</evidence>
<dbReference type="PANTHER" id="PTHR30075">
    <property type="entry name" value="GLYCYL-TRNA SYNTHETASE"/>
    <property type="match status" value="1"/>
</dbReference>
<dbReference type="AlphaFoldDB" id="E0TCK5"/>
<dbReference type="InterPro" id="IPR015944">
    <property type="entry name" value="Gly-tRNA-synth_bsu"/>
</dbReference>
<dbReference type="Pfam" id="PF05746">
    <property type="entry name" value="DALR_1"/>
    <property type="match status" value="1"/>
</dbReference>
<dbReference type="HOGENOM" id="CLU_007220_2_1_5"/>
<dbReference type="PANTHER" id="PTHR30075:SF2">
    <property type="entry name" value="GLYCINE--TRNA LIGASE, CHLOROPLASTIC_MITOCHONDRIAL 2"/>
    <property type="match status" value="1"/>
</dbReference>
<keyword evidence="7 11" id="KW-0067">ATP-binding</keyword>
<evidence type="ECO:0000313" key="14">
    <source>
        <dbReference type="Proteomes" id="UP000001302"/>
    </source>
</evidence>
<evidence type="ECO:0000256" key="1">
    <source>
        <dbReference type="ARBA" id="ARBA00004496"/>
    </source>
</evidence>
<evidence type="ECO:0000256" key="8">
    <source>
        <dbReference type="ARBA" id="ARBA00022917"/>
    </source>
</evidence>
<dbReference type="Pfam" id="PF02092">
    <property type="entry name" value="tRNA_synt_2f"/>
    <property type="match status" value="1"/>
</dbReference>
<comment type="similarity">
    <text evidence="2 11">Belongs to the class-II aminoacyl-tRNA synthetase family.</text>
</comment>
<reference evidence="14" key="1">
    <citation type="submission" date="2010-08" db="EMBL/GenBank/DDBJ databases">
        <title>Genome sequence of Parvularcula bermudensis HTCC2503.</title>
        <authorList>
            <person name="Kang D.-M."/>
            <person name="Oh H.-M."/>
            <person name="Cho J.-C."/>
        </authorList>
    </citation>
    <scope>NUCLEOTIDE SEQUENCE [LARGE SCALE GENOMIC DNA]</scope>
    <source>
        <strain evidence="14">ATCC BAA-594 / HTCC2503 / KCTC 12087</strain>
    </source>
</reference>
<dbReference type="GO" id="GO:0004814">
    <property type="term" value="F:arginine-tRNA ligase activity"/>
    <property type="evidence" value="ECO:0007669"/>
    <property type="project" value="InterPro"/>
</dbReference>
<evidence type="ECO:0000256" key="2">
    <source>
        <dbReference type="ARBA" id="ARBA00008226"/>
    </source>
</evidence>
<keyword evidence="14" id="KW-1185">Reference proteome</keyword>
<keyword evidence="4 11" id="KW-0963">Cytoplasm</keyword>
<evidence type="ECO:0000256" key="9">
    <source>
        <dbReference type="ARBA" id="ARBA00023146"/>
    </source>
</evidence>
<evidence type="ECO:0000256" key="6">
    <source>
        <dbReference type="ARBA" id="ARBA00022741"/>
    </source>
</evidence>
<organism evidence="13 14">
    <name type="scientific">Parvularcula bermudensis (strain ATCC BAA-594 / HTCC2503 / KCTC 12087)</name>
    <dbReference type="NCBI Taxonomy" id="314260"/>
    <lineage>
        <taxon>Bacteria</taxon>
        <taxon>Pseudomonadati</taxon>
        <taxon>Pseudomonadota</taxon>
        <taxon>Alphaproteobacteria</taxon>
        <taxon>Parvularculales</taxon>
        <taxon>Parvularculaceae</taxon>
        <taxon>Parvularcula</taxon>
    </lineage>
</organism>
<evidence type="ECO:0000313" key="13">
    <source>
        <dbReference type="EMBL" id="ADM08594.1"/>
    </source>
</evidence>
<sequence>MSDLLLELFSEEIPARLQQRGAADLQRLVTDLLSAEALAFDEAVAFATARRLTLRVTGLPDAQADRREERKGPRVGAPDKAIEGFMKAAGLASIDEAIVKEDGKGAFYVAVIDQRGRRTADLLAERLPQLLKTFPWPKSMRWGESENELRWVRPLHSILCTFGGEVVPFTLENGERPITSGACTAGHRFEAPETFEATTFEDYCETLLARKVILDGARREEKIWAEATALASAAGLEVIADPGLLAEVSGLAEWPVARMGRFDEKFLAVPDEALIAAMRGHQKYFSVRDPKTGRLAPHFICVANIDPADGGQAMMEGYERVLAARLSDAWFLYHQDLKTPLAQHAERLKDVTYFDGLGTTWEKVGRTADLAERLALALGAAPAAARGAALLCKADLPTEMVGEFPELQGIMARYYYLAETGTAADPAIAEALRDHYKPAGQGDLVPTAPLSVTVALADKLTTLAMFWSIGEKPTGSKDPFALRRMALGVIQLVLENGARLSLRDSVAPLLDTKAQADLLGFFHDRLRVYLKEKGHRYDHIEAVLTPDSDDLGLIVTRLHAIDRFLATPEGGDLVAAYKRAANILKAEEKKEGGPFGGEIDTAQLEAAEEQALYTALEGVEAALAAALPKDDITAALAALSSLREPLDRFFTEVTVNVEAPELRKNRLSLLHRLALAFGDVADFAKLEG</sequence>
<keyword evidence="5 11" id="KW-0436">Ligase</keyword>
<dbReference type="OrthoDB" id="9775440at2"/>
<dbReference type="STRING" id="314260.PB2503_02587"/>
<dbReference type="HAMAP" id="MF_00255">
    <property type="entry name" value="Gly_tRNA_synth_beta"/>
    <property type="match status" value="1"/>
</dbReference>
<dbReference type="RefSeq" id="WP_013299568.1">
    <property type="nucleotide sequence ID" value="NC_014414.1"/>
</dbReference>
<evidence type="ECO:0000256" key="3">
    <source>
        <dbReference type="ARBA" id="ARBA00011209"/>
    </source>
</evidence>
<evidence type="ECO:0000256" key="10">
    <source>
        <dbReference type="ARBA" id="ARBA00047937"/>
    </source>
</evidence>
<reference evidence="13 14" key="2">
    <citation type="journal article" date="2011" name="J. Bacteriol.">
        <title>Complete genome sequence of strain HTCC2503T of Parvularcula bermudensis, the type species of the order "Parvularculales" in the class Alphaproteobacteria.</title>
        <authorList>
            <person name="Oh H.M."/>
            <person name="Kang I."/>
            <person name="Vergin K.L."/>
            <person name="Kang D."/>
            <person name="Rhee K.H."/>
            <person name="Giovannoni S.J."/>
            <person name="Cho J.C."/>
        </authorList>
    </citation>
    <scope>NUCLEOTIDE SEQUENCE [LARGE SCALE GENOMIC DNA]</scope>
    <source>
        <strain evidence="14">ATCC BAA-594 / HTCC2503 / KCTC 12087</strain>
    </source>
</reference>
<dbReference type="GO" id="GO:0006426">
    <property type="term" value="P:glycyl-tRNA aminoacylation"/>
    <property type="evidence" value="ECO:0007669"/>
    <property type="project" value="UniProtKB-UniRule"/>
</dbReference>
<dbReference type="PROSITE" id="PS50861">
    <property type="entry name" value="AA_TRNA_LIGASE_II_GLYAB"/>
    <property type="match status" value="1"/>
</dbReference>
<accession>E0TCK5</accession>
<comment type="subcellular location">
    <subcellularLocation>
        <location evidence="1 11">Cytoplasm</location>
    </subcellularLocation>
</comment>
<dbReference type="GO" id="GO:0006420">
    <property type="term" value="P:arginyl-tRNA aminoacylation"/>
    <property type="evidence" value="ECO:0007669"/>
    <property type="project" value="InterPro"/>
</dbReference>
<dbReference type="EMBL" id="CP002156">
    <property type="protein sequence ID" value="ADM08594.1"/>
    <property type="molecule type" value="Genomic_DNA"/>
</dbReference>
<dbReference type="GO" id="GO:0005829">
    <property type="term" value="C:cytosol"/>
    <property type="evidence" value="ECO:0007669"/>
    <property type="project" value="TreeGrafter"/>
</dbReference>
<proteinExistence type="inferred from homology"/>
<dbReference type="eggNOG" id="COG0751">
    <property type="taxonomic scope" value="Bacteria"/>
</dbReference>
<dbReference type="InterPro" id="IPR008909">
    <property type="entry name" value="DALR_anticod-bd"/>
</dbReference>
<evidence type="ECO:0000256" key="11">
    <source>
        <dbReference type="HAMAP-Rule" id="MF_00255"/>
    </source>
</evidence>
<dbReference type="InterPro" id="IPR006194">
    <property type="entry name" value="Gly-tRNA-synth_heterodimer"/>
</dbReference>
<evidence type="ECO:0000256" key="7">
    <source>
        <dbReference type="ARBA" id="ARBA00022840"/>
    </source>
</evidence>
<dbReference type="GO" id="GO:0005524">
    <property type="term" value="F:ATP binding"/>
    <property type="evidence" value="ECO:0007669"/>
    <property type="project" value="UniProtKB-UniRule"/>
</dbReference>
<dbReference type="NCBIfam" id="TIGR00211">
    <property type="entry name" value="glyS"/>
    <property type="match status" value="1"/>
</dbReference>
<dbReference type="PRINTS" id="PR01045">
    <property type="entry name" value="TRNASYNTHGB"/>
</dbReference>
<comment type="catalytic activity">
    <reaction evidence="10 11">
        <text>tRNA(Gly) + glycine + ATP = glycyl-tRNA(Gly) + AMP + diphosphate</text>
        <dbReference type="Rhea" id="RHEA:16013"/>
        <dbReference type="Rhea" id="RHEA-COMP:9664"/>
        <dbReference type="Rhea" id="RHEA-COMP:9683"/>
        <dbReference type="ChEBI" id="CHEBI:30616"/>
        <dbReference type="ChEBI" id="CHEBI:33019"/>
        <dbReference type="ChEBI" id="CHEBI:57305"/>
        <dbReference type="ChEBI" id="CHEBI:78442"/>
        <dbReference type="ChEBI" id="CHEBI:78522"/>
        <dbReference type="ChEBI" id="CHEBI:456215"/>
        <dbReference type="EC" id="6.1.1.14"/>
    </reaction>
</comment>
<comment type="subunit">
    <text evidence="3 11">Tetramer of two alpha and two beta subunits.</text>
</comment>
<name>E0TCK5_PARBH</name>
<evidence type="ECO:0000256" key="4">
    <source>
        <dbReference type="ARBA" id="ARBA00022490"/>
    </source>
</evidence>
<keyword evidence="6 11" id="KW-0547">Nucleotide-binding</keyword>
<keyword evidence="8 11" id="KW-0648">Protein biosynthesis</keyword>
<gene>
    <name evidence="11" type="primary">glyS</name>
    <name evidence="13" type="ordered locus">PB2503_02587</name>
</gene>
<dbReference type="GO" id="GO:0004820">
    <property type="term" value="F:glycine-tRNA ligase activity"/>
    <property type="evidence" value="ECO:0007669"/>
    <property type="project" value="UniProtKB-UniRule"/>
</dbReference>
<evidence type="ECO:0000256" key="5">
    <source>
        <dbReference type="ARBA" id="ARBA00022598"/>
    </source>
</evidence>
<dbReference type="EC" id="6.1.1.14" evidence="11"/>
<feature type="domain" description="DALR anticodon binding" evidence="12">
    <location>
        <begin position="575"/>
        <end position="672"/>
    </location>
</feature>
<keyword evidence="9 11" id="KW-0030">Aminoacyl-tRNA synthetase</keyword>
<dbReference type="SUPFAM" id="SSF109604">
    <property type="entry name" value="HD-domain/PDEase-like"/>
    <property type="match status" value="1"/>
</dbReference>
<dbReference type="Proteomes" id="UP000001302">
    <property type="component" value="Chromosome"/>
</dbReference>